<name>A0AAN9BN42_9CAEN</name>
<evidence type="ECO:0000256" key="1">
    <source>
        <dbReference type="SAM" id="SignalP"/>
    </source>
</evidence>
<proteinExistence type="predicted"/>
<dbReference type="EMBL" id="JBAMIC010000004">
    <property type="protein sequence ID" value="KAK7108223.1"/>
    <property type="molecule type" value="Genomic_DNA"/>
</dbReference>
<organism evidence="2 3">
    <name type="scientific">Littorina saxatilis</name>
    <dbReference type="NCBI Taxonomy" id="31220"/>
    <lineage>
        <taxon>Eukaryota</taxon>
        <taxon>Metazoa</taxon>
        <taxon>Spiralia</taxon>
        <taxon>Lophotrochozoa</taxon>
        <taxon>Mollusca</taxon>
        <taxon>Gastropoda</taxon>
        <taxon>Caenogastropoda</taxon>
        <taxon>Littorinimorpha</taxon>
        <taxon>Littorinoidea</taxon>
        <taxon>Littorinidae</taxon>
        <taxon>Littorina</taxon>
    </lineage>
</organism>
<feature type="chain" id="PRO_5042987371" evidence="1">
    <location>
        <begin position="24"/>
        <end position="96"/>
    </location>
</feature>
<accession>A0AAN9BN42</accession>
<evidence type="ECO:0000313" key="2">
    <source>
        <dbReference type="EMBL" id="KAK7108223.1"/>
    </source>
</evidence>
<evidence type="ECO:0000313" key="3">
    <source>
        <dbReference type="Proteomes" id="UP001374579"/>
    </source>
</evidence>
<keyword evidence="1" id="KW-0732">Signal</keyword>
<reference evidence="2 3" key="1">
    <citation type="submission" date="2024-02" db="EMBL/GenBank/DDBJ databases">
        <title>Chromosome-scale genome assembly of the rough periwinkle Littorina saxatilis.</title>
        <authorList>
            <person name="De Jode A."/>
            <person name="Faria R."/>
            <person name="Formenti G."/>
            <person name="Sims Y."/>
            <person name="Smith T.P."/>
            <person name="Tracey A."/>
            <person name="Wood J.M.D."/>
            <person name="Zagrodzka Z.B."/>
            <person name="Johannesson K."/>
            <person name="Butlin R.K."/>
            <person name="Leder E.H."/>
        </authorList>
    </citation>
    <scope>NUCLEOTIDE SEQUENCE [LARGE SCALE GENOMIC DNA]</scope>
    <source>
        <strain evidence="2">Snail1</strain>
        <tissue evidence="2">Muscle</tissue>
    </source>
</reference>
<protein>
    <submittedName>
        <fullName evidence="2">Uncharacterized protein</fullName>
    </submittedName>
</protein>
<dbReference type="Proteomes" id="UP001374579">
    <property type="component" value="Unassembled WGS sequence"/>
</dbReference>
<sequence length="96" mass="10573">MNTYGLFAMALLMSFALVTSLSAHVEEESRQARAAKLRGWAGIIKPPMFCTCEVRCCKLSLEKRRAVAAELNNPTIRHKRCCGCQMCTSLSSSSLS</sequence>
<gene>
    <name evidence="2" type="ORF">V1264_015997</name>
</gene>
<dbReference type="AlphaFoldDB" id="A0AAN9BN42"/>
<feature type="signal peptide" evidence="1">
    <location>
        <begin position="1"/>
        <end position="23"/>
    </location>
</feature>
<comment type="caution">
    <text evidence="2">The sequence shown here is derived from an EMBL/GenBank/DDBJ whole genome shotgun (WGS) entry which is preliminary data.</text>
</comment>
<keyword evidence="3" id="KW-1185">Reference proteome</keyword>